<feature type="transmembrane region" description="Helical" evidence="1">
    <location>
        <begin position="78"/>
        <end position="97"/>
    </location>
</feature>
<evidence type="ECO:0008006" key="4">
    <source>
        <dbReference type="Google" id="ProtNLM"/>
    </source>
</evidence>
<keyword evidence="1" id="KW-0472">Membrane</keyword>
<dbReference type="PANTHER" id="PTHR15887">
    <property type="entry name" value="TRANSMEMBRANE PROTEIN 69"/>
    <property type="match status" value="1"/>
</dbReference>
<name>A0A7W9ZKW3_NOVIT</name>
<protein>
    <recommendedName>
        <fullName evidence="4">DUF3429 domain-containing protein</fullName>
    </recommendedName>
</protein>
<evidence type="ECO:0000313" key="2">
    <source>
        <dbReference type="EMBL" id="MBB6212382.1"/>
    </source>
</evidence>
<dbReference type="Pfam" id="PF11911">
    <property type="entry name" value="DUF3429"/>
    <property type="match status" value="1"/>
</dbReference>
<keyword evidence="1" id="KW-1133">Transmembrane helix</keyword>
<dbReference type="InterPro" id="IPR021836">
    <property type="entry name" value="DUF3429"/>
</dbReference>
<dbReference type="RefSeq" id="WP_184266281.1">
    <property type="nucleotide sequence ID" value="NZ_JACIIX010000023.1"/>
</dbReference>
<sequence length="155" mass="16250">MTVFSLRQSEQAARILGYAGVIPFVALAGLAWLSTTVGFGGVRPAMLAAVAAYGAVILSFLGAVHWGRIISTPREDPLGSLWLLASVIPSLIGWAALLLPPSAGVPLLLAGFVLAWDGDRRATASGLLPAWYGALRTRLSLLVGSSLIFVWPLTL</sequence>
<dbReference type="PANTHER" id="PTHR15887:SF1">
    <property type="entry name" value="TRANSMEMBRANE PROTEIN 69"/>
    <property type="match status" value="1"/>
</dbReference>
<feature type="transmembrane region" description="Helical" evidence="1">
    <location>
        <begin position="12"/>
        <end position="33"/>
    </location>
</feature>
<dbReference type="AlphaFoldDB" id="A0A7W9ZKW3"/>
<reference evidence="2 3" key="1">
    <citation type="submission" date="2020-08" db="EMBL/GenBank/DDBJ databases">
        <title>Genomic Encyclopedia of Type Strains, Phase IV (KMG-IV): sequencing the most valuable type-strain genomes for metagenomic binning, comparative biology and taxonomic classification.</title>
        <authorList>
            <person name="Goeker M."/>
        </authorList>
    </citation>
    <scope>NUCLEOTIDE SEQUENCE [LARGE SCALE GENOMIC DNA]</scope>
    <source>
        <strain evidence="2 3">DSM 11590</strain>
    </source>
</reference>
<keyword evidence="3" id="KW-1185">Reference proteome</keyword>
<organism evidence="2 3">
    <name type="scientific">Novispirillum itersonii</name>
    <name type="common">Aquaspirillum itersonii</name>
    <dbReference type="NCBI Taxonomy" id="189"/>
    <lineage>
        <taxon>Bacteria</taxon>
        <taxon>Pseudomonadati</taxon>
        <taxon>Pseudomonadota</taxon>
        <taxon>Alphaproteobacteria</taxon>
        <taxon>Rhodospirillales</taxon>
        <taxon>Novispirillaceae</taxon>
        <taxon>Novispirillum</taxon>
    </lineage>
</organism>
<keyword evidence="1" id="KW-0812">Transmembrane</keyword>
<evidence type="ECO:0000313" key="3">
    <source>
        <dbReference type="Proteomes" id="UP000544872"/>
    </source>
</evidence>
<dbReference type="EMBL" id="JACIIX010000023">
    <property type="protein sequence ID" value="MBB6212382.1"/>
    <property type="molecule type" value="Genomic_DNA"/>
</dbReference>
<accession>A0A7W9ZKW3</accession>
<gene>
    <name evidence="2" type="ORF">FHS48_003836</name>
</gene>
<evidence type="ECO:0000256" key="1">
    <source>
        <dbReference type="SAM" id="Phobius"/>
    </source>
</evidence>
<feature type="transmembrane region" description="Helical" evidence="1">
    <location>
        <begin position="45"/>
        <end position="66"/>
    </location>
</feature>
<comment type="caution">
    <text evidence="2">The sequence shown here is derived from an EMBL/GenBank/DDBJ whole genome shotgun (WGS) entry which is preliminary data.</text>
</comment>
<dbReference type="Proteomes" id="UP000544872">
    <property type="component" value="Unassembled WGS sequence"/>
</dbReference>
<proteinExistence type="predicted"/>